<comment type="caution">
    <text evidence="7">The sequence shown here is derived from an EMBL/GenBank/DDBJ whole genome shotgun (WGS) entry which is preliminary data.</text>
</comment>
<feature type="disulfide bond" evidence="3">
    <location>
        <begin position="215"/>
        <end position="276"/>
    </location>
</feature>
<dbReference type="OrthoDB" id="5975444at2759"/>
<reference evidence="8" key="1">
    <citation type="journal article" date="2017" name="bioRxiv">
        <title>Comparative analysis of the genomes of Stylophora pistillata and Acropora digitifera provides evidence for extensive differences between species of corals.</title>
        <authorList>
            <person name="Voolstra C.R."/>
            <person name="Li Y."/>
            <person name="Liew Y.J."/>
            <person name="Baumgarten S."/>
            <person name="Zoccola D."/>
            <person name="Flot J.-F."/>
            <person name="Tambutte S."/>
            <person name="Allemand D."/>
            <person name="Aranda M."/>
        </authorList>
    </citation>
    <scope>NUCLEOTIDE SEQUENCE [LARGE SCALE GENOMIC DNA]</scope>
</reference>
<sequence length="615" mass="68513">MGSALLRKTFLLVISCILNAELNTSQAMEGIFQDYGNEKTQRFPVYHTVKGFDIQVRFSTKTCTGQLVEIMSKDTNHFLRITLLDIGLIRMSFSTPNGQSQLNLAMPSKGGFCNGKRHSVWLSIYRGVVSYGVDKVLPKRFYVAHLRELFSSPENIIIGKGLQGCVSGSTVVLRVNKTHEYRVGTSSGCSMAKSTTRSPKQMLAQKIAIFDEPDCKPLTFASCKTLGYNLTQVPNHLQHKTYSQAAAELGTFMSKLQPQCSPHLMSFLCQLYLPPCIPHQSSSPPCRSLCESVQEGCSTPWPSHLNCTQFPRATDNKKCFLGSAKVTTKRTTLMRGTITKNEKLTETNSLKNVIKRNPIISRKAEESTTETTSVKTDARFTKQNQGKDTLVKSSSTLTSEMDSRVSTTAVTESTIRQTASFLSSVMTGTQSKVVVKEKLEKHSSTAAPLVDKNLKRRNETNIDKDSIPKKTENSRWNFSTPLLSAKKTGICGGVLMSVRGQFMSPGYPTGYPSNTTCRWSIILPSDYHLISFTFHKVYLEEDRNCVYDYIAVYDMLDNEVGQRYCGSITSPIVKHVKGNVATVVFHSDFANSKRGFILSYKGRKCHDPSVVEPFY</sequence>
<dbReference type="SMART" id="SM00063">
    <property type="entry name" value="FRI"/>
    <property type="match status" value="1"/>
</dbReference>
<name>A0A2B4T0M2_STYPI</name>
<keyword evidence="4" id="KW-0732">Signal</keyword>
<dbReference type="Proteomes" id="UP000225706">
    <property type="component" value="Unassembled WGS sequence"/>
</dbReference>
<keyword evidence="8" id="KW-1185">Reference proteome</keyword>
<dbReference type="GO" id="GO:0042813">
    <property type="term" value="F:Wnt receptor activity"/>
    <property type="evidence" value="ECO:0007669"/>
    <property type="project" value="TreeGrafter"/>
</dbReference>
<dbReference type="FunFam" id="2.60.120.290:FF:000005">
    <property type="entry name" value="Procollagen C-endopeptidase enhancer 1"/>
    <property type="match status" value="1"/>
</dbReference>
<feature type="domain" description="FZ" evidence="6">
    <location>
        <begin position="210"/>
        <end position="322"/>
    </location>
</feature>
<accession>A0A2B4T0M2</accession>
<keyword evidence="1" id="KW-0217">Developmental protein</keyword>
<dbReference type="InterPro" id="IPR020067">
    <property type="entry name" value="Frizzled_dom"/>
</dbReference>
<dbReference type="Gene3D" id="2.60.120.290">
    <property type="entry name" value="Spermadhesin, CUB domain"/>
    <property type="match status" value="1"/>
</dbReference>
<evidence type="ECO:0000313" key="8">
    <source>
        <dbReference type="Proteomes" id="UP000225706"/>
    </source>
</evidence>
<dbReference type="Pfam" id="PF01392">
    <property type="entry name" value="Fz"/>
    <property type="match status" value="1"/>
</dbReference>
<protein>
    <submittedName>
        <fullName evidence="7">Frizzled-5</fullName>
    </submittedName>
</protein>
<evidence type="ECO:0000256" key="1">
    <source>
        <dbReference type="ARBA" id="ARBA00022473"/>
    </source>
</evidence>
<dbReference type="SUPFAM" id="SSF49899">
    <property type="entry name" value="Concanavalin A-like lectins/glucanases"/>
    <property type="match status" value="1"/>
</dbReference>
<dbReference type="GO" id="GO:0017147">
    <property type="term" value="F:Wnt-protein binding"/>
    <property type="evidence" value="ECO:0007669"/>
    <property type="project" value="TreeGrafter"/>
</dbReference>
<keyword evidence="2 3" id="KW-1015">Disulfide bond</keyword>
<evidence type="ECO:0000256" key="4">
    <source>
        <dbReference type="SAM" id="SignalP"/>
    </source>
</evidence>
<proteinExistence type="predicted"/>
<dbReference type="PROSITE" id="PS50038">
    <property type="entry name" value="FZ"/>
    <property type="match status" value="1"/>
</dbReference>
<dbReference type="EMBL" id="LSMT01000002">
    <property type="protein sequence ID" value="PFX34690.1"/>
    <property type="molecule type" value="Genomic_DNA"/>
</dbReference>
<dbReference type="CDD" id="cd00041">
    <property type="entry name" value="CUB"/>
    <property type="match status" value="1"/>
</dbReference>
<dbReference type="Gene3D" id="1.10.2000.10">
    <property type="entry name" value="Frizzled cysteine-rich domain"/>
    <property type="match status" value="1"/>
</dbReference>
<organism evidence="7 8">
    <name type="scientific">Stylophora pistillata</name>
    <name type="common">Smooth cauliflower coral</name>
    <dbReference type="NCBI Taxonomy" id="50429"/>
    <lineage>
        <taxon>Eukaryota</taxon>
        <taxon>Metazoa</taxon>
        <taxon>Cnidaria</taxon>
        <taxon>Anthozoa</taxon>
        <taxon>Hexacorallia</taxon>
        <taxon>Scleractinia</taxon>
        <taxon>Astrocoeniina</taxon>
        <taxon>Pocilloporidae</taxon>
        <taxon>Stylophora</taxon>
    </lineage>
</organism>
<feature type="domain" description="CUB" evidence="5">
    <location>
        <begin position="491"/>
        <end position="603"/>
    </location>
</feature>
<dbReference type="GO" id="GO:0035567">
    <property type="term" value="P:non-canonical Wnt signaling pathway"/>
    <property type="evidence" value="ECO:0007669"/>
    <property type="project" value="TreeGrafter"/>
</dbReference>
<dbReference type="Pfam" id="PF00431">
    <property type="entry name" value="CUB"/>
    <property type="match status" value="1"/>
</dbReference>
<dbReference type="GO" id="GO:0060070">
    <property type="term" value="P:canonical Wnt signaling pathway"/>
    <property type="evidence" value="ECO:0007669"/>
    <property type="project" value="TreeGrafter"/>
</dbReference>
<dbReference type="InterPro" id="IPR000859">
    <property type="entry name" value="CUB_dom"/>
</dbReference>
<dbReference type="PANTHER" id="PTHR11309">
    <property type="entry name" value="FRIZZLED"/>
    <property type="match status" value="1"/>
</dbReference>
<feature type="disulfide bond" evidence="3">
    <location>
        <begin position="223"/>
        <end position="269"/>
    </location>
</feature>
<dbReference type="SUPFAM" id="SSF63501">
    <property type="entry name" value="Frizzled cysteine-rich domain"/>
    <property type="match status" value="1"/>
</dbReference>
<dbReference type="InterPro" id="IPR013320">
    <property type="entry name" value="ConA-like_dom_sf"/>
</dbReference>
<gene>
    <name evidence="7" type="primary">FZD5</name>
    <name evidence="7" type="ORF">AWC38_SpisGene354</name>
</gene>
<dbReference type="STRING" id="50429.A0A2B4T0M2"/>
<dbReference type="PROSITE" id="PS01180">
    <property type="entry name" value="CUB"/>
    <property type="match status" value="1"/>
</dbReference>
<dbReference type="InterPro" id="IPR015526">
    <property type="entry name" value="Frizzled/SFRP"/>
</dbReference>
<dbReference type="InterPro" id="IPR035914">
    <property type="entry name" value="Sperma_CUB_dom_sf"/>
</dbReference>
<evidence type="ECO:0000313" key="7">
    <source>
        <dbReference type="EMBL" id="PFX34690.1"/>
    </source>
</evidence>
<comment type="caution">
    <text evidence="3">Lacks conserved residue(s) required for the propagation of feature annotation.</text>
</comment>
<evidence type="ECO:0000256" key="2">
    <source>
        <dbReference type="ARBA" id="ARBA00023157"/>
    </source>
</evidence>
<evidence type="ECO:0000259" key="6">
    <source>
        <dbReference type="PROSITE" id="PS50038"/>
    </source>
</evidence>
<feature type="chain" id="PRO_5013332975" evidence="4">
    <location>
        <begin position="28"/>
        <end position="615"/>
    </location>
</feature>
<dbReference type="CDD" id="cd07066">
    <property type="entry name" value="CRD_FZ"/>
    <property type="match status" value="1"/>
</dbReference>
<feature type="signal peptide" evidence="4">
    <location>
        <begin position="1"/>
        <end position="27"/>
    </location>
</feature>
<dbReference type="AlphaFoldDB" id="A0A2B4T0M2"/>
<dbReference type="GO" id="GO:0005886">
    <property type="term" value="C:plasma membrane"/>
    <property type="evidence" value="ECO:0007669"/>
    <property type="project" value="TreeGrafter"/>
</dbReference>
<dbReference type="SUPFAM" id="SSF49854">
    <property type="entry name" value="Spermadhesin, CUB domain"/>
    <property type="match status" value="1"/>
</dbReference>
<dbReference type="SMART" id="SM00042">
    <property type="entry name" value="CUB"/>
    <property type="match status" value="1"/>
</dbReference>
<dbReference type="InterPro" id="IPR036790">
    <property type="entry name" value="Frizzled_dom_sf"/>
</dbReference>
<evidence type="ECO:0000259" key="5">
    <source>
        <dbReference type="PROSITE" id="PS01180"/>
    </source>
</evidence>
<evidence type="ECO:0000256" key="3">
    <source>
        <dbReference type="PROSITE-ProRule" id="PRU00090"/>
    </source>
</evidence>
<dbReference type="Gene3D" id="2.60.120.200">
    <property type="match status" value="1"/>
</dbReference>